<dbReference type="InterPro" id="IPR050167">
    <property type="entry name" value="Ser_Thr_protein_kinase"/>
</dbReference>
<feature type="region of interest" description="Disordered" evidence="1">
    <location>
        <begin position="32"/>
        <end position="52"/>
    </location>
</feature>
<dbReference type="EMBL" id="CM010719">
    <property type="protein sequence ID" value="RZC60979.1"/>
    <property type="molecule type" value="Genomic_DNA"/>
</dbReference>
<dbReference type="SMART" id="SM00220">
    <property type="entry name" value="S_TKc"/>
    <property type="match status" value="1"/>
</dbReference>
<dbReference type="InterPro" id="IPR001245">
    <property type="entry name" value="Ser-Thr/Tyr_kinase_cat_dom"/>
</dbReference>
<protein>
    <recommendedName>
        <fullName evidence="2">Protein kinase domain-containing protein</fullName>
    </recommendedName>
</protein>
<organism evidence="3 4">
    <name type="scientific">Papaver somniferum</name>
    <name type="common">Opium poppy</name>
    <dbReference type="NCBI Taxonomy" id="3469"/>
    <lineage>
        <taxon>Eukaryota</taxon>
        <taxon>Viridiplantae</taxon>
        <taxon>Streptophyta</taxon>
        <taxon>Embryophyta</taxon>
        <taxon>Tracheophyta</taxon>
        <taxon>Spermatophyta</taxon>
        <taxon>Magnoliopsida</taxon>
        <taxon>Ranunculales</taxon>
        <taxon>Papaveraceae</taxon>
        <taxon>Papaveroideae</taxon>
        <taxon>Papaver</taxon>
    </lineage>
</organism>
<dbReference type="GO" id="GO:0007165">
    <property type="term" value="P:signal transduction"/>
    <property type="evidence" value="ECO:0007669"/>
    <property type="project" value="TreeGrafter"/>
</dbReference>
<accession>A0A4Y7JML9</accession>
<dbReference type="PANTHER" id="PTHR23257:SF978">
    <property type="entry name" value="PROTEIN KINASE FAMILY PROTEIN"/>
    <property type="match status" value="1"/>
</dbReference>
<dbReference type="AlphaFoldDB" id="A0A4Y7JML9"/>
<dbReference type="PANTHER" id="PTHR23257">
    <property type="entry name" value="SERINE-THREONINE PROTEIN KINASE"/>
    <property type="match status" value="1"/>
</dbReference>
<name>A0A4Y7JML9_PAPSO</name>
<sequence>MSVKARLEFPRSLLLGESLGFARNRYHSHGKEVNMMDNSCQPKSSNSYEKPEIQLPGSNRFGNEAYGSWSSSEATNKRCVSHSIHIGSRPLCKFDRERDSLYYDISWEELDHLFIRNCVSRAVDVALKVFSKFEYSDDLLHSFRQEVLLMKGLRYPNVLLFMGAVTLPEHMCIVTEFLPRGDLFQLLKHGTCKLDWRRRVLMALDIARGMNYLHNCDPPVVHRDLKSSNLLVDKNWTVKVRDFGLSRLKHATFLTTKKGKGT</sequence>
<dbReference type="PROSITE" id="PS00108">
    <property type="entry name" value="PROTEIN_KINASE_ST"/>
    <property type="match status" value="1"/>
</dbReference>
<dbReference type="Proteomes" id="UP000316621">
    <property type="component" value="Chromosome 5"/>
</dbReference>
<dbReference type="PROSITE" id="PS50011">
    <property type="entry name" value="PROTEIN_KINASE_DOM"/>
    <property type="match status" value="1"/>
</dbReference>
<reference evidence="3 4" key="1">
    <citation type="journal article" date="2018" name="Science">
        <title>The opium poppy genome and morphinan production.</title>
        <authorList>
            <person name="Guo L."/>
            <person name="Winzer T."/>
            <person name="Yang X."/>
            <person name="Li Y."/>
            <person name="Ning Z."/>
            <person name="He Z."/>
            <person name="Teodor R."/>
            <person name="Lu Y."/>
            <person name="Bowser T.A."/>
            <person name="Graham I.A."/>
            <person name="Ye K."/>
        </authorList>
    </citation>
    <scope>NUCLEOTIDE SEQUENCE [LARGE SCALE GENOMIC DNA]</scope>
    <source>
        <strain evidence="4">cv. HN1</strain>
        <tissue evidence="3">Leaves</tissue>
    </source>
</reference>
<dbReference type="SUPFAM" id="SSF56112">
    <property type="entry name" value="Protein kinase-like (PK-like)"/>
    <property type="match status" value="1"/>
</dbReference>
<feature type="compositionally biased region" description="Polar residues" evidence="1">
    <location>
        <begin position="36"/>
        <end position="48"/>
    </location>
</feature>
<feature type="non-terminal residue" evidence="3">
    <location>
        <position position="262"/>
    </location>
</feature>
<dbReference type="STRING" id="3469.A0A4Y7JML9"/>
<proteinExistence type="predicted"/>
<dbReference type="Pfam" id="PF07714">
    <property type="entry name" value="PK_Tyr_Ser-Thr"/>
    <property type="match status" value="1"/>
</dbReference>
<dbReference type="GO" id="GO:0004672">
    <property type="term" value="F:protein kinase activity"/>
    <property type="evidence" value="ECO:0007669"/>
    <property type="project" value="InterPro"/>
</dbReference>
<keyword evidence="4" id="KW-1185">Reference proteome</keyword>
<dbReference type="GO" id="GO:0005524">
    <property type="term" value="F:ATP binding"/>
    <property type="evidence" value="ECO:0007669"/>
    <property type="project" value="InterPro"/>
</dbReference>
<evidence type="ECO:0000313" key="4">
    <source>
        <dbReference type="Proteomes" id="UP000316621"/>
    </source>
</evidence>
<dbReference type="Gene3D" id="1.10.510.10">
    <property type="entry name" value="Transferase(Phosphotransferase) domain 1"/>
    <property type="match status" value="1"/>
</dbReference>
<dbReference type="InterPro" id="IPR000719">
    <property type="entry name" value="Prot_kinase_dom"/>
</dbReference>
<evidence type="ECO:0000313" key="3">
    <source>
        <dbReference type="EMBL" id="RZC60979.1"/>
    </source>
</evidence>
<dbReference type="GO" id="GO:0005737">
    <property type="term" value="C:cytoplasm"/>
    <property type="evidence" value="ECO:0007669"/>
    <property type="project" value="TreeGrafter"/>
</dbReference>
<evidence type="ECO:0000259" key="2">
    <source>
        <dbReference type="PROSITE" id="PS50011"/>
    </source>
</evidence>
<evidence type="ECO:0000256" key="1">
    <source>
        <dbReference type="SAM" id="MobiDB-lite"/>
    </source>
</evidence>
<feature type="domain" description="Protein kinase" evidence="2">
    <location>
        <begin position="55"/>
        <end position="262"/>
    </location>
</feature>
<gene>
    <name evidence="3" type="ORF">C5167_022752</name>
</gene>
<dbReference type="InterPro" id="IPR011009">
    <property type="entry name" value="Kinase-like_dom_sf"/>
</dbReference>
<dbReference type="InterPro" id="IPR008271">
    <property type="entry name" value="Ser/Thr_kinase_AS"/>
</dbReference>
<dbReference type="Gramene" id="RZC60979">
    <property type="protein sequence ID" value="RZC60979"/>
    <property type="gene ID" value="C5167_022752"/>
</dbReference>